<accession>A0A059AJJ0</accession>
<organism evidence="1">
    <name type="scientific">Eucalyptus grandis</name>
    <name type="common">Flooded gum</name>
    <dbReference type="NCBI Taxonomy" id="71139"/>
    <lineage>
        <taxon>Eukaryota</taxon>
        <taxon>Viridiplantae</taxon>
        <taxon>Streptophyta</taxon>
        <taxon>Embryophyta</taxon>
        <taxon>Tracheophyta</taxon>
        <taxon>Spermatophyta</taxon>
        <taxon>Magnoliopsida</taxon>
        <taxon>eudicotyledons</taxon>
        <taxon>Gunneridae</taxon>
        <taxon>Pentapetalae</taxon>
        <taxon>rosids</taxon>
        <taxon>malvids</taxon>
        <taxon>Myrtales</taxon>
        <taxon>Myrtaceae</taxon>
        <taxon>Myrtoideae</taxon>
        <taxon>Eucalypteae</taxon>
        <taxon>Eucalyptus</taxon>
    </lineage>
</organism>
<sequence length="120" mass="13347">MGLFSPRIRAMTRNFKKIDELLDQEKCLCESIILKGHGFWNDQGIDCTDGHHSDPEALVPVFLSVQGDCKVMLSRTPSSWGDNAVATAMIEKRLKTCGIITFNASVHRLCASFPEKGARH</sequence>
<name>A0A059AJJ0_EUCGR</name>
<dbReference type="AlphaFoldDB" id="A0A059AJJ0"/>
<dbReference type="Gramene" id="KCW53851">
    <property type="protein sequence ID" value="KCW53851"/>
    <property type="gene ID" value="EUGRSUZ_J03083"/>
</dbReference>
<proteinExistence type="predicted"/>
<evidence type="ECO:0000313" key="1">
    <source>
        <dbReference type="EMBL" id="KCW53851.1"/>
    </source>
</evidence>
<reference evidence="1" key="1">
    <citation type="submission" date="2013-07" db="EMBL/GenBank/DDBJ databases">
        <title>The genome of Eucalyptus grandis.</title>
        <authorList>
            <person name="Schmutz J."/>
            <person name="Hayes R."/>
            <person name="Myburg A."/>
            <person name="Tuskan G."/>
            <person name="Grattapaglia D."/>
            <person name="Rokhsar D.S."/>
        </authorList>
    </citation>
    <scope>NUCLEOTIDE SEQUENCE</scope>
    <source>
        <tissue evidence="1">Leaf extractions</tissue>
    </source>
</reference>
<gene>
    <name evidence="1" type="ORF">EUGRSUZ_J03083</name>
</gene>
<dbReference type="EMBL" id="KK198762">
    <property type="protein sequence ID" value="KCW53851.1"/>
    <property type="molecule type" value="Genomic_DNA"/>
</dbReference>
<dbReference type="InParanoid" id="A0A059AJJ0"/>
<protein>
    <submittedName>
        <fullName evidence="1">Uncharacterized protein</fullName>
    </submittedName>
</protein>